<evidence type="ECO:0000313" key="2">
    <source>
        <dbReference type="Proteomes" id="UP001206925"/>
    </source>
</evidence>
<protein>
    <submittedName>
        <fullName evidence="1">Uncharacterized protein</fullName>
    </submittedName>
</protein>
<dbReference type="AlphaFoldDB" id="A0AAD5CH32"/>
<accession>A0AAD5CH32</accession>
<gene>
    <name evidence="1" type="ORF">M8C21_000834</name>
</gene>
<organism evidence="1 2">
    <name type="scientific">Ambrosia artemisiifolia</name>
    <name type="common">Common ragweed</name>
    <dbReference type="NCBI Taxonomy" id="4212"/>
    <lineage>
        <taxon>Eukaryota</taxon>
        <taxon>Viridiplantae</taxon>
        <taxon>Streptophyta</taxon>
        <taxon>Embryophyta</taxon>
        <taxon>Tracheophyta</taxon>
        <taxon>Spermatophyta</taxon>
        <taxon>Magnoliopsida</taxon>
        <taxon>eudicotyledons</taxon>
        <taxon>Gunneridae</taxon>
        <taxon>Pentapetalae</taxon>
        <taxon>asterids</taxon>
        <taxon>campanulids</taxon>
        <taxon>Asterales</taxon>
        <taxon>Asteraceae</taxon>
        <taxon>Asteroideae</taxon>
        <taxon>Heliantheae alliance</taxon>
        <taxon>Heliantheae</taxon>
        <taxon>Ambrosia</taxon>
    </lineage>
</organism>
<comment type="caution">
    <text evidence="1">The sequence shown here is derived from an EMBL/GenBank/DDBJ whole genome shotgun (WGS) entry which is preliminary data.</text>
</comment>
<dbReference type="Proteomes" id="UP001206925">
    <property type="component" value="Unassembled WGS sequence"/>
</dbReference>
<name>A0AAD5CH32_AMBAR</name>
<dbReference type="Gene3D" id="1.10.640.10">
    <property type="entry name" value="Haem peroxidase domain superfamily, animal type"/>
    <property type="match status" value="1"/>
</dbReference>
<dbReference type="GO" id="GO:0016702">
    <property type="term" value="F:oxidoreductase activity, acting on single donors with incorporation of molecular oxygen, incorporation of two atoms of oxygen"/>
    <property type="evidence" value="ECO:0007669"/>
    <property type="project" value="TreeGrafter"/>
</dbReference>
<sequence>MKSFMSFAKNPLLSPIKHFIHPDFHKFYEKMRPIDRPLFLIVHGVDKSRIGWHRFPVFLGLTYLGIRRNLHDKYNLLNVGNTPVGDRYDNLKEGASSEGTFFGRNMVPVDKKDKVSIGISTI</sequence>
<keyword evidence="2" id="KW-1185">Reference proteome</keyword>
<dbReference type="PANTHER" id="PTHR11903:SF31">
    <property type="entry name" value="PEROXIDASE SUPERFAMILY PROTEIN-RELATED"/>
    <property type="match status" value="1"/>
</dbReference>
<reference evidence="1" key="1">
    <citation type="submission" date="2022-06" db="EMBL/GenBank/DDBJ databases">
        <title>Uncovering the hologenomic basis of an extraordinary plant invasion.</title>
        <authorList>
            <person name="Bieker V.C."/>
            <person name="Martin M.D."/>
            <person name="Gilbert T."/>
            <person name="Hodgins K."/>
            <person name="Battlay P."/>
            <person name="Petersen B."/>
            <person name="Wilson J."/>
        </authorList>
    </citation>
    <scope>NUCLEOTIDE SEQUENCE</scope>
    <source>
        <strain evidence="1">AA19_3_7</strain>
        <tissue evidence="1">Leaf</tissue>
    </source>
</reference>
<dbReference type="InterPro" id="IPR037120">
    <property type="entry name" value="Haem_peroxidase_sf_animal"/>
</dbReference>
<evidence type="ECO:0000313" key="1">
    <source>
        <dbReference type="EMBL" id="KAI7741374.1"/>
    </source>
</evidence>
<proteinExistence type="predicted"/>
<dbReference type="InterPro" id="IPR050783">
    <property type="entry name" value="Oxylipin_biosynth_metab"/>
</dbReference>
<dbReference type="EMBL" id="JAMZMK010008207">
    <property type="protein sequence ID" value="KAI7741374.1"/>
    <property type="molecule type" value="Genomic_DNA"/>
</dbReference>
<dbReference type="PANTHER" id="PTHR11903">
    <property type="entry name" value="PROSTAGLANDIN G/H SYNTHASE"/>
    <property type="match status" value="1"/>
</dbReference>